<keyword evidence="2" id="KW-1185">Reference proteome</keyword>
<dbReference type="Proteomes" id="UP000689195">
    <property type="component" value="Unassembled WGS sequence"/>
</dbReference>
<evidence type="ECO:0000313" key="1">
    <source>
        <dbReference type="EMBL" id="CAD8148253.1"/>
    </source>
</evidence>
<accession>A0A8S1T7L5</accession>
<organism evidence="1 2">
    <name type="scientific">Paramecium pentaurelia</name>
    <dbReference type="NCBI Taxonomy" id="43138"/>
    <lineage>
        <taxon>Eukaryota</taxon>
        <taxon>Sar</taxon>
        <taxon>Alveolata</taxon>
        <taxon>Ciliophora</taxon>
        <taxon>Intramacronucleata</taxon>
        <taxon>Oligohymenophorea</taxon>
        <taxon>Peniculida</taxon>
        <taxon>Parameciidae</taxon>
        <taxon>Paramecium</taxon>
    </lineage>
</organism>
<name>A0A8S1T7L5_9CILI</name>
<gene>
    <name evidence="1" type="ORF">PPENT_87.1.T0170396</name>
</gene>
<protein>
    <submittedName>
        <fullName evidence="1">Uncharacterized protein</fullName>
    </submittedName>
</protein>
<reference evidence="1" key="1">
    <citation type="submission" date="2021-01" db="EMBL/GenBank/DDBJ databases">
        <authorList>
            <consortium name="Genoscope - CEA"/>
            <person name="William W."/>
        </authorList>
    </citation>
    <scope>NUCLEOTIDE SEQUENCE</scope>
</reference>
<evidence type="ECO:0000313" key="2">
    <source>
        <dbReference type="Proteomes" id="UP000689195"/>
    </source>
</evidence>
<sequence>MLGNIYFNLFHQNFKQPELIQQQSQIRIQTLILDMKIFGMVQIEQFSRIIGIQRLYFKTRYFLCQFLVQMQFTLEHFFKYVKVSNQNYKTKSLFEIKAIFMDPGIIVQFKGRNNFAEYYKSSLLHSLV</sequence>
<proteinExistence type="predicted"/>
<dbReference type="AlphaFoldDB" id="A0A8S1T7L5"/>
<comment type="caution">
    <text evidence="1">The sequence shown here is derived from an EMBL/GenBank/DDBJ whole genome shotgun (WGS) entry which is preliminary data.</text>
</comment>
<dbReference type="EMBL" id="CAJJDO010000017">
    <property type="protein sequence ID" value="CAD8148253.1"/>
    <property type="molecule type" value="Genomic_DNA"/>
</dbReference>